<organism evidence="13 14">
    <name type="scientific">Paragonimus westermani</name>
    <dbReference type="NCBI Taxonomy" id="34504"/>
    <lineage>
        <taxon>Eukaryota</taxon>
        <taxon>Metazoa</taxon>
        <taxon>Spiralia</taxon>
        <taxon>Lophotrochozoa</taxon>
        <taxon>Platyhelminthes</taxon>
        <taxon>Trematoda</taxon>
        <taxon>Digenea</taxon>
        <taxon>Plagiorchiida</taxon>
        <taxon>Troglotremata</taxon>
        <taxon>Troglotrematidae</taxon>
        <taxon>Paragonimus</taxon>
    </lineage>
</organism>
<feature type="region of interest" description="Disordered" evidence="11">
    <location>
        <begin position="1175"/>
        <end position="1202"/>
    </location>
</feature>
<gene>
    <name evidence="13" type="ORF">DEA37_0003451</name>
</gene>
<evidence type="ECO:0000256" key="10">
    <source>
        <dbReference type="RuleBase" id="RU366018"/>
    </source>
</evidence>
<evidence type="ECO:0000256" key="11">
    <source>
        <dbReference type="SAM" id="MobiDB-lite"/>
    </source>
</evidence>
<dbReference type="PANTHER" id="PTHR21497:SF39">
    <property type="entry name" value="E3 UBIQUITIN-PROTEIN LIGASE UBR3"/>
    <property type="match status" value="1"/>
</dbReference>
<evidence type="ECO:0000313" key="14">
    <source>
        <dbReference type="Proteomes" id="UP000324629"/>
    </source>
</evidence>
<evidence type="ECO:0000256" key="1">
    <source>
        <dbReference type="ARBA" id="ARBA00000900"/>
    </source>
</evidence>
<dbReference type="EC" id="2.3.2.27" evidence="10"/>
<feature type="compositionally biased region" description="Polar residues" evidence="11">
    <location>
        <begin position="2136"/>
        <end position="2156"/>
    </location>
</feature>
<evidence type="ECO:0000256" key="2">
    <source>
        <dbReference type="ARBA" id="ARBA00004906"/>
    </source>
</evidence>
<dbReference type="PROSITE" id="PS51157">
    <property type="entry name" value="ZF_UBR"/>
    <property type="match status" value="1"/>
</dbReference>
<dbReference type="InterPro" id="IPR039164">
    <property type="entry name" value="UBR1-like"/>
</dbReference>
<feature type="region of interest" description="Disordered" evidence="11">
    <location>
        <begin position="2015"/>
        <end position="2035"/>
    </location>
</feature>
<feature type="region of interest" description="Disordered" evidence="11">
    <location>
        <begin position="332"/>
        <end position="362"/>
    </location>
</feature>
<keyword evidence="4 10" id="KW-0479">Metal-binding</keyword>
<dbReference type="UniPathway" id="UPA00143"/>
<feature type="region of interest" description="Disordered" evidence="11">
    <location>
        <begin position="2194"/>
        <end position="2217"/>
    </location>
</feature>
<feature type="compositionally biased region" description="Acidic residues" evidence="11">
    <location>
        <begin position="1531"/>
        <end position="1542"/>
    </location>
</feature>
<dbReference type="InterPro" id="IPR003126">
    <property type="entry name" value="Znf_UBR"/>
</dbReference>
<evidence type="ECO:0000256" key="7">
    <source>
        <dbReference type="ARBA" id="ARBA00022833"/>
    </source>
</evidence>
<dbReference type="InterPro" id="IPR044046">
    <property type="entry name" value="E3_ligase_UBR-like_C"/>
</dbReference>
<keyword evidence="6 10" id="KW-0833">Ubl conjugation pathway</keyword>
<dbReference type="GO" id="GO:0008270">
    <property type="term" value="F:zinc ion binding"/>
    <property type="evidence" value="ECO:0007669"/>
    <property type="project" value="UniProtKB-UniRule"/>
</dbReference>
<accession>A0A5J4NQI4</accession>
<evidence type="ECO:0000259" key="12">
    <source>
        <dbReference type="PROSITE" id="PS51157"/>
    </source>
</evidence>
<dbReference type="InterPro" id="IPR003769">
    <property type="entry name" value="ClpS_core"/>
</dbReference>
<comment type="function">
    <text evidence="10">Ubiquitin ligase protein which is a component of the N-end rule pathway. Recognizes and binds to proteins bearing specific N-terminal residues that are destabilizing according to the N-end rule, leading to their ubiquitination and subsequent degradation.</text>
</comment>
<comment type="pathway">
    <text evidence="2 10">Protein modification; protein ubiquitination.</text>
</comment>
<feature type="region of interest" description="Disordered" evidence="11">
    <location>
        <begin position="1521"/>
        <end position="1548"/>
    </location>
</feature>
<comment type="catalytic activity">
    <reaction evidence="1 10">
        <text>S-ubiquitinyl-[E2 ubiquitin-conjugating enzyme]-L-cysteine + [acceptor protein]-L-lysine = [E2 ubiquitin-conjugating enzyme]-L-cysteine + N(6)-ubiquitinyl-[acceptor protein]-L-lysine.</text>
        <dbReference type="EC" id="2.3.2.27"/>
    </reaction>
</comment>
<dbReference type="EMBL" id="QNGE01001327">
    <property type="protein sequence ID" value="KAA3677833.1"/>
    <property type="molecule type" value="Genomic_DNA"/>
</dbReference>
<proteinExistence type="inferred from homology"/>
<feature type="region of interest" description="Disordered" evidence="11">
    <location>
        <begin position="1966"/>
        <end position="1995"/>
    </location>
</feature>
<sequence length="2935" mass="324548">MSGKKFLKALNVCDPTTFEDVLFEAVRWHASTVCSAQLHSSVDAPSLKFTKETGGETYESEYAELEKSLFSVFEAYISGESEISSESLSRLEARLNALTPTGHTICGRIFQQNEPTYSCSDCAVDPTCVLCRSCFFSSIHVKHNYKMHASNGGGYCDCGDVEAWRTGPSCKNHEPAGVTDDTATDQSSVALGEPPVEIGNTAEHELLEETEALRKHLISLPADVVSRTSRLLKPLINSAILCLYDLLQGTRPSSTVPLSKRTGSLMQLQFLDDSISATDWLLDWIDSSEDSSDRRTVPQLADQLWTTDDFVVDESADSPVFLEDWPPPLNHLPLTSPSTDARQLGEDSWPHTAPNSRTSSDVEARALAQLARARRLHPRLFPPRPTRTASERTAASHSFVVVLHNNEFHSYEHVVKALRRVLGCSTQQATNHAVLVNRDGRSLLQSGLSVSQASKTAASLMRTSSSLSTRPLYCSCEHADVYSITMFFTLFLRWLPRLSDRVPSLRSVICHALLGLFLPVSVEPVSASPDNDAASFVAPNGPEILPVLPHGEMSQPNCWLAVTLEKYCLTWRAVRSSASLVIMSILLREPFYRRVFAIQFTRSYVKLLQQYVYDDHTESDSLLSLSCQVYTVISLARQLLEHNNVLVRILARLEAAFVANSAVLPEFYVRPSRLDNAAEDATTDANALGGPNSTDSSDYSWFIRLIRRLRRANPFEWGSSGSAGFAHASHGTSSIAGPTDDEVETDFRVKPEPRVLVWQAGIALGRTRFHPFERLLDVFRDIAFILGSLTNMRPLCGSPSCPEGWWSSAGRSSFLDYIRSLLRLLGFVQDMNGMQRETRVHVQEELEWASGFEIMGNMISVLGLTVQVASSDYQLFKSVLAETRQAFEYRVGIMDRRFRVQPLPCSGSEVDDVTTGLDAEDTDGYSTGTRDERSLAFHVLGVTTEVYAYDVATYRFSVMQPLPRLLASLYGHGLEMGLLLDELGLGNKAFVNLLLERPLQIITFYAQYRAKLWVRNGIAVQQSIAELFAPHLRVEMIDRDLQLLQLAAAVLPPDEFIARLVHKLNLKHYFINQIPDVPSVGRVHAVEVLLLTLLGILTDRSRPSVGRFSADYVRLHQRSSDIPLTACILDNDLELNYASLIDSVVHNLCLRPMQCSLLLAHLPYQPMSSLLSVPSDDFHSAQPSSPPSIPTTSIPSTDDRMRPASVSHRANKLAVEHVVPRILKAVATQSSVDGRAVFTIKPEVIIGRFDRFYWGYRQAQTTAAEPYVSKSLKKWLQDAPNRLSTNNPLSLANLPVPPPVPRPLRAFQPQLVPGLLGLVRCETFVRLLRSLLDVSLTHGSSSVLWSDTALDLVLNLIIVALYEDEMEHSKTGLCPFLDAVASVPIRTESDEELERMARDRHWQKPSETSVPAHYPDNTCLTVRLSKLLQSGRHEEQSELIHWTLNLWNYVVHLRNQSCAPMDTGSLREATLDNARPVLQAVSSAASVRQQRAELAKARRAKIMARMSNMQRAFMSTYTDAPANIGNKQETDPMEVDEDEDDVPLTGSRSDFEDRLRVSVPAALGPERSIANLLAGSESGAARTDTITCNLCLEEVPQTESSRMVFAAHVCRSSVLSSRGSGWLEGPSTVTIVNQLSSLTNEICQSDGVLDASAVSHVCPNNTNKSLADVKTDLLIRFQLQHYLASVSTTVVAACAGSPQPPLQLLSELISTVRTSQADTQPESSNCRTTVYEQLELDSMHTLSDISRFINEDSAAGAVSKKPLDPWRPRPLVTSRDPIAEEGSFISCCSHPMHASCKLKYARQMKTRMDNLMRHRMSPVFQMDFRCPLCKSIASLDVPVLGSLTSSVPSDWLRSRLLCGTESVEFSPRARFQPIASWLSSLRHWLAMDIHEDDALSNSACPHEADDSPIASDCPEHVYRYSYTRFRNLLSEGACYMRSTDDLTIDCVCHELVTVFINRLSCNYSTQELTSPPASATPGFSSREPTEPAADVTSRANSRSSRRFFWRGRRFTRRSNVEEDTSGARIEPSGSSSGQTVLEQQLLPALPEPPAVSTSLFTMVQRLADLCQPRSASALSHRPTRRTAADILLGIAPPTTMMPDEDQDELDDEEQFFTIGMDDENEFPTGFLAATLQTTETASPGTSTQPYHSSIDTNEPSNRVEDVNRLPITLHMAVVRFSLRLKSLLRALLTHVAPQGTSPGSRTSVPGSSSGPNDSAQFSEMAVGSGMYSLTKVALDSVSQRARAVVLSAAQEWRALRHTVAYTLITSERDLRQNNPRGSFFNGCLAERRLRSLGDVLHASLSAHARHAAVSRGCPSLCQGHHTSHADDVCNGAASHRFCWPQLRDHPLQWWWWAYCAPGASDAASFPISQDSCRQNSPPNIMHVAELAIRVAVTEDARYLWRLLMPRPTPASLGVQSVTEAANKSRLKGLEPVDFSLTQSSRPVSLLWEVDITFLFLSLLHLRPGLEDDSAVLTCQCVREAANLTSSQSTEVGPGSLGPALLACDDGRPRLPIGDAHEAHLVRLCYVALLVQALLAWKPVSLQRSEDGLNGYSLPAVDRHKLTGWFSPQLLQVWRRLRILAGLPSTDNLIFCKSSEVVRNSMVQQLSIHLRTSCLPFLRIAAFVVNQVTGVDVPAGLRQGYEGSTDVADSPDEYGLLLTYLGLPAGPTDLLVVLSTPTEPLDETVASESLLSLLATQDVSSLSESLWLARLIISWCLIGRTALSRQLYRQLCIRFAPIVPASPQLLQQSPPSMTELPLLPVPNLYCPQLIDLPREYTTLLSLSVEFHCQMGCHAPKDPAICLVCGHMACMLCYGCCLFERSTDDSQGSATAGTRQGSMIYGMQAHSRRCHSGYSLVLQLRTCYVQLLSDQARRLTGLPAPYRDSFGEADAGLRRGNPLFLVDTEYKRLNHLWLSHQLASSTTAELMSPHNTEWILV</sequence>
<dbReference type="GO" id="GO:0016567">
    <property type="term" value="P:protein ubiquitination"/>
    <property type="evidence" value="ECO:0007669"/>
    <property type="project" value="UniProtKB-UniRule"/>
</dbReference>
<dbReference type="Pfam" id="PF02207">
    <property type="entry name" value="zf-UBR"/>
    <property type="match status" value="1"/>
</dbReference>
<dbReference type="InterPro" id="IPR014719">
    <property type="entry name" value="Ribosomal_bL12_C/ClpS-like"/>
</dbReference>
<dbReference type="GO" id="GO:0005737">
    <property type="term" value="C:cytoplasm"/>
    <property type="evidence" value="ECO:0007669"/>
    <property type="project" value="TreeGrafter"/>
</dbReference>
<dbReference type="CDD" id="cd19672">
    <property type="entry name" value="UBR-box_UBR1_like"/>
    <property type="match status" value="1"/>
</dbReference>
<dbReference type="Gene3D" id="3.30.1390.10">
    <property type="match status" value="1"/>
</dbReference>
<feature type="domain" description="UBR-type" evidence="12">
    <location>
        <begin position="104"/>
        <end position="175"/>
    </location>
</feature>
<dbReference type="Gene3D" id="2.10.110.30">
    <property type="match status" value="1"/>
</dbReference>
<keyword evidence="5 10" id="KW-0863">Zinc-finger</keyword>
<evidence type="ECO:0000256" key="4">
    <source>
        <dbReference type="ARBA" id="ARBA00022723"/>
    </source>
</evidence>
<dbReference type="SMART" id="SM00396">
    <property type="entry name" value="ZnF_UBR1"/>
    <property type="match status" value="1"/>
</dbReference>
<keyword evidence="7 10" id="KW-0862">Zinc</keyword>
<evidence type="ECO:0000256" key="6">
    <source>
        <dbReference type="ARBA" id="ARBA00022786"/>
    </source>
</evidence>
<comment type="caution">
    <text evidence="13">The sequence shown here is derived from an EMBL/GenBank/DDBJ whole genome shotgun (WGS) entry which is preliminary data.</text>
</comment>
<dbReference type="GO" id="GO:0071596">
    <property type="term" value="P:ubiquitin-dependent protein catabolic process via the N-end rule pathway"/>
    <property type="evidence" value="ECO:0007669"/>
    <property type="project" value="UniProtKB-UniRule"/>
</dbReference>
<protein>
    <recommendedName>
        <fullName evidence="10">E3 ubiquitin-protein ligase</fullName>
        <ecNumber evidence="10">2.3.2.27</ecNumber>
    </recommendedName>
</protein>
<evidence type="ECO:0000256" key="9">
    <source>
        <dbReference type="PROSITE-ProRule" id="PRU00508"/>
    </source>
</evidence>
<keyword evidence="14" id="KW-1185">Reference proteome</keyword>
<dbReference type="Proteomes" id="UP000324629">
    <property type="component" value="Unassembled WGS sequence"/>
</dbReference>
<evidence type="ECO:0000256" key="5">
    <source>
        <dbReference type="ARBA" id="ARBA00022771"/>
    </source>
</evidence>
<dbReference type="PANTHER" id="PTHR21497">
    <property type="entry name" value="UBIQUITIN LIGASE E3 ALPHA-RELATED"/>
    <property type="match status" value="1"/>
</dbReference>
<feature type="zinc finger region" description="UBR-type" evidence="9">
    <location>
        <begin position="104"/>
        <end position="175"/>
    </location>
</feature>
<feature type="region of interest" description="Disordered" evidence="11">
    <location>
        <begin position="2136"/>
        <end position="2157"/>
    </location>
</feature>
<dbReference type="SUPFAM" id="SSF54736">
    <property type="entry name" value="ClpS-like"/>
    <property type="match status" value="1"/>
</dbReference>
<evidence type="ECO:0000313" key="13">
    <source>
        <dbReference type="EMBL" id="KAA3677833.1"/>
    </source>
</evidence>
<keyword evidence="3 10" id="KW-0808">Transferase</keyword>
<dbReference type="Pfam" id="PF18995">
    <property type="entry name" value="PRT6_C"/>
    <property type="match status" value="1"/>
</dbReference>
<reference evidence="13 14" key="1">
    <citation type="journal article" date="2019" name="Gigascience">
        <title>Whole-genome sequence of the oriental lung fluke Paragonimus westermani.</title>
        <authorList>
            <person name="Oey H."/>
            <person name="Zakrzewski M."/>
            <person name="Narain K."/>
            <person name="Devi K.R."/>
            <person name="Agatsuma T."/>
            <person name="Nawaratna S."/>
            <person name="Gobert G.N."/>
            <person name="Jones M.K."/>
            <person name="Ragan M.A."/>
            <person name="McManus D.P."/>
            <person name="Krause L."/>
        </authorList>
    </citation>
    <scope>NUCLEOTIDE SEQUENCE [LARGE SCALE GENOMIC DNA]</scope>
    <source>
        <strain evidence="13 14">IND2009</strain>
    </source>
</reference>
<comment type="similarity">
    <text evidence="8 10">Belongs to the E3 ubiquitin-protein ligase UBR1-like family.</text>
</comment>
<evidence type="ECO:0000256" key="8">
    <source>
        <dbReference type="ARBA" id="ARBA00046341"/>
    </source>
</evidence>
<feature type="compositionally biased region" description="Polar residues" evidence="11">
    <location>
        <begin position="1966"/>
        <end position="1979"/>
    </location>
</feature>
<dbReference type="Pfam" id="PF02617">
    <property type="entry name" value="ClpS"/>
    <property type="match status" value="1"/>
</dbReference>
<name>A0A5J4NQI4_9TREM</name>
<dbReference type="GO" id="GO:0000151">
    <property type="term" value="C:ubiquitin ligase complex"/>
    <property type="evidence" value="ECO:0007669"/>
    <property type="project" value="TreeGrafter"/>
</dbReference>
<dbReference type="FunFam" id="2.10.110.30:FF:000001">
    <property type="entry name" value="E3 ubiquitin-protein ligase UBR2 isoform 1"/>
    <property type="match status" value="1"/>
</dbReference>
<evidence type="ECO:0000256" key="3">
    <source>
        <dbReference type="ARBA" id="ARBA00022679"/>
    </source>
</evidence>
<dbReference type="GO" id="GO:0061630">
    <property type="term" value="F:ubiquitin protein ligase activity"/>
    <property type="evidence" value="ECO:0007669"/>
    <property type="project" value="UniProtKB-UniRule"/>
</dbReference>